<dbReference type="GO" id="GO:0009432">
    <property type="term" value="P:SOS response"/>
    <property type="evidence" value="ECO:0007669"/>
    <property type="project" value="UniProtKB-KW"/>
</dbReference>
<keyword evidence="3" id="KW-0741">SOS mutagenesis</keyword>
<dbReference type="Proteomes" id="UP000078476">
    <property type="component" value="Unassembled WGS sequence"/>
</dbReference>
<dbReference type="GO" id="GO:0003887">
    <property type="term" value="F:DNA-directed DNA polymerase activity"/>
    <property type="evidence" value="ECO:0007669"/>
    <property type="project" value="TreeGrafter"/>
</dbReference>
<dbReference type="PANTHER" id="PTHR11076">
    <property type="entry name" value="DNA REPAIR POLYMERASE UMUC / TRANSFERASE FAMILY MEMBER"/>
    <property type="match status" value="1"/>
</dbReference>
<evidence type="ECO:0000259" key="6">
    <source>
        <dbReference type="PROSITE" id="PS50173"/>
    </source>
</evidence>
<dbReference type="CDD" id="cd01700">
    <property type="entry name" value="PolY_Pol_V_umuC"/>
    <property type="match status" value="1"/>
</dbReference>
<reference evidence="7 8" key="1">
    <citation type="submission" date="2016-03" db="EMBL/GenBank/DDBJ databases">
        <authorList>
            <person name="Ploux O."/>
        </authorList>
    </citation>
    <scope>NUCLEOTIDE SEQUENCE [LARGE SCALE GENOMIC DNA]</scope>
    <source>
        <strain evidence="7 8">R-45370</strain>
    </source>
</reference>
<dbReference type="SUPFAM" id="SSF56672">
    <property type="entry name" value="DNA/RNA polymerases"/>
    <property type="match status" value="1"/>
</dbReference>
<dbReference type="InterPro" id="IPR017961">
    <property type="entry name" value="DNA_pol_Y-fam_little_finger"/>
</dbReference>
<dbReference type="NCBIfam" id="NF002955">
    <property type="entry name" value="PRK03609.1"/>
    <property type="match status" value="1"/>
</dbReference>
<dbReference type="InterPro" id="IPR043128">
    <property type="entry name" value="Rev_trsase/Diguanyl_cyclase"/>
</dbReference>
<comment type="similarity">
    <text evidence="1">Belongs to the DNA polymerase type-Y family.</text>
</comment>
<dbReference type="Gene3D" id="3.30.70.270">
    <property type="match status" value="1"/>
</dbReference>
<dbReference type="GO" id="GO:0005829">
    <property type="term" value="C:cytosol"/>
    <property type="evidence" value="ECO:0007669"/>
    <property type="project" value="TreeGrafter"/>
</dbReference>
<dbReference type="EMBL" id="LUUI01000107">
    <property type="protein sequence ID" value="OAI14663.1"/>
    <property type="molecule type" value="Genomic_DNA"/>
</dbReference>
<dbReference type="PANTHER" id="PTHR11076:SF34">
    <property type="entry name" value="PROTEIN UMUC"/>
    <property type="match status" value="1"/>
</dbReference>
<proteinExistence type="inferred from homology"/>
<gene>
    <name evidence="7" type="ORF">A1359_10225</name>
</gene>
<keyword evidence="4" id="KW-0234">DNA repair</keyword>
<keyword evidence="5" id="KW-0742">SOS response</keyword>
<dbReference type="Gene3D" id="3.40.1170.60">
    <property type="match status" value="1"/>
</dbReference>
<comment type="caution">
    <text evidence="7">The sequence shown here is derived from an EMBL/GenBank/DDBJ whole genome shotgun (WGS) entry which is preliminary data.</text>
</comment>
<organism evidence="7 8">
    <name type="scientific">Methylomonas lenta</name>
    <dbReference type="NCBI Taxonomy" id="980561"/>
    <lineage>
        <taxon>Bacteria</taxon>
        <taxon>Pseudomonadati</taxon>
        <taxon>Pseudomonadota</taxon>
        <taxon>Gammaproteobacteria</taxon>
        <taxon>Methylococcales</taxon>
        <taxon>Methylococcaceae</taxon>
        <taxon>Methylomonas</taxon>
    </lineage>
</organism>
<evidence type="ECO:0000256" key="3">
    <source>
        <dbReference type="ARBA" id="ARBA00023199"/>
    </source>
</evidence>
<dbReference type="Gene3D" id="1.10.150.20">
    <property type="entry name" value="5' to 3' exonuclease, C-terminal subdomain"/>
    <property type="match status" value="1"/>
</dbReference>
<dbReference type="InterPro" id="IPR025188">
    <property type="entry name" value="DUF4113"/>
</dbReference>
<feature type="domain" description="UmuC" evidence="6">
    <location>
        <begin position="2"/>
        <end position="186"/>
    </location>
</feature>
<dbReference type="GO" id="GO:0006281">
    <property type="term" value="P:DNA repair"/>
    <property type="evidence" value="ECO:0007669"/>
    <property type="project" value="UniProtKB-KW"/>
</dbReference>
<dbReference type="Pfam" id="PF13438">
    <property type="entry name" value="DUF4113"/>
    <property type="match status" value="1"/>
</dbReference>
<dbReference type="GO" id="GO:0003684">
    <property type="term" value="F:damaged DNA binding"/>
    <property type="evidence" value="ECO:0007669"/>
    <property type="project" value="InterPro"/>
</dbReference>
<dbReference type="Pfam" id="PF11799">
    <property type="entry name" value="IMS_C"/>
    <property type="match status" value="1"/>
</dbReference>
<accession>A0A177NB46</accession>
<dbReference type="AlphaFoldDB" id="A0A177NB46"/>
<dbReference type="GO" id="GO:0042276">
    <property type="term" value="P:error-prone translesion synthesis"/>
    <property type="evidence" value="ECO:0007669"/>
    <property type="project" value="TreeGrafter"/>
</dbReference>
<evidence type="ECO:0000256" key="2">
    <source>
        <dbReference type="ARBA" id="ARBA00022763"/>
    </source>
</evidence>
<evidence type="ECO:0000256" key="4">
    <source>
        <dbReference type="ARBA" id="ARBA00023204"/>
    </source>
</evidence>
<sequence>MFAIADCNNFYASCERVFQPHLNGKPVVVLSNNDGCVIARSNEAKTLGIKMGAPYFKIEKYAKQEGVAVFSSNYALYGDMSQRVMHVLSRYAPNVEVYSIDECFLDFSGMPYNLTDYCLDICTIVKQCTGIPISIGIAPTKTLAKLANRLAKKGCSPSGPVLDWRTLPSAETVLESVPLDDLWGISRRWSEKLNTIGIHNALALRDSNPKEMRQHFGVVMERIVMELRGISCIPLEEMPPAKKQILTSRSFGEKLTVFDDLRSAVTHFAARAAEKLRRQNLATQALTVFIQTSPFDSSRPQYSNSATTEFDIPTNDSAQLINSAHHGLQRIFRKGFSYQRAGVLLPDLLPASVVQATLFDSANNLDRSEQLMAALDTINRRHGKKSIRYASEIISNKWHMRQQFKSPSYTTNWRELLTIQI</sequence>
<name>A0A177NB46_9GAMM</name>
<dbReference type="InterPro" id="IPR043502">
    <property type="entry name" value="DNA/RNA_pol_sf"/>
</dbReference>
<evidence type="ECO:0000313" key="7">
    <source>
        <dbReference type="EMBL" id="OAI14663.1"/>
    </source>
</evidence>
<dbReference type="STRING" id="980561.A1359_10225"/>
<dbReference type="PROSITE" id="PS50173">
    <property type="entry name" value="UMUC"/>
    <property type="match status" value="1"/>
</dbReference>
<dbReference type="InterPro" id="IPR050116">
    <property type="entry name" value="DNA_polymerase-Y"/>
</dbReference>
<evidence type="ECO:0000313" key="8">
    <source>
        <dbReference type="Proteomes" id="UP000078476"/>
    </source>
</evidence>
<dbReference type="RefSeq" id="WP_066982861.1">
    <property type="nucleotide sequence ID" value="NZ_LUUI01000107.1"/>
</dbReference>
<dbReference type="OrthoDB" id="9808813at2"/>
<evidence type="ECO:0000256" key="1">
    <source>
        <dbReference type="ARBA" id="ARBA00010945"/>
    </source>
</evidence>
<dbReference type="InterPro" id="IPR001126">
    <property type="entry name" value="UmuC"/>
</dbReference>
<keyword evidence="8" id="KW-1185">Reference proteome</keyword>
<protein>
    <recommendedName>
        <fullName evidence="6">UmuC domain-containing protein</fullName>
    </recommendedName>
</protein>
<evidence type="ECO:0000256" key="5">
    <source>
        <dbReference type="ARBA" id="ARBA00023236"/>
    </source>
</evidence>
<keyword evidence="2" id="KW-0227">DNA damage</keyword>
<dbReference type="Pfam" id="PF00817">
    <property type="entry name" value="IMS"/>
    <property type="match status" value="1"/>
</dbReference>